<keyword evidence="10" id="KW-1185">Reference proteome</keyword>
<feature type="active site" description="Charge relay system" evidence="6">
    <location>
        <position position="163"/>
    </location>
</feature>
<comment type="caution">
    <text evidence="9">The sequence shown here is derived from an EMBL/GenBank/DDBJ whole genome shotgun (WGS) entry which is preliminary data.</text>
</comment>
<dbReference type="InterPro" id="IPR050131">
    <property type="entry name" value="Peptidase_S8_subtilisin-like"/>
</dbReference>
<dbReference type="InterPro" id="IPR036852">
    <property type="entry name" value="Peptidase_S8/S53_dom_sf"/>
</dbReference>
<feature type="active site" description="Charge relay system" evidence="6">
    <location>
        <position position="130"/>
    </location>
</feature>
<dbReference type="PANTHER" id="PTHR43806">
    <property type="entry name" value="PEPTIDASE S8"/>
    <property type="match status" value="1"/>
</dbReference>
<evidence type="ECO:0000313" key="9">
    <source>
        <dbReference type="EMBL" id="MEF2968996.1"/>
    </source>
</evidence>
<dbReference type="Proteomes" id="UP001306950">
    <property type="component" value="Unassembled WGS sequence"/>
</dbReference>
<feature type="compositionally biased region" description="Low complexity" evidence="7">
    <location>
        <begin position="375"/>
        <end position="388"/>
    </location>
</feature>
<dbReference type="CDD" id="cd07477">
    <property type="entry name" value="Peptidases_S8_Subtilisin_subset"/>
    <property type="match status" value="1"/>
</dbReference>
<evidence type="ECO:0000256" key="3">
    <source>
        <dbReference type="ARBA" id="ARBA00022723"/>
    </source>
</evidence>
<evidence type="ECO:0000256" key="7">
    <source>
        <dbReference type="SAM" id="MobiDB-lite"/>
    </source>
</evidence>
<sequence>MDYVSFLRYLNEHIDTSGKSGRHIIRFAHPALFAELVRQLRKRRAQSPPLRRVRTSSLLQALFCPLPFPDEKVLGRFGLLVEEDSKAIVHSAATTGKEQSIGTPWGVRRIGAPEAWSVSTGNQIRIGVIDTGADFSHPDLRNSLARGVNLLNQMTPPYDDNGHGTHIAGTIAASGGSKGMMGVAPRSLIYPVKAFDHNGSAYVSDIILGIDWCVQNRMHIINMSFGMKNKSQALLNTIRRAYNAGIVVVASSGNDKKSRNADYPARYPYTISVGATGRDGKIASFSNYGPRIDIYAPGEKVKSSWLGGGYREMNGTSMATSHVSGSIALLLAYRPGLSPGEIKRRLRRTARPLASPSAKAKTGAGEVNAARLVRGKPAAAAKKPSGKS</sequence>
<evidence type="ECO:0000256" key="6">
    <source>
        <dbReference type="PROSITE-ProRule" id="PRU01240"/>
    </source>
</evidence>
<keyword evidence="2 6" id="KW-0645">Protease</keyword>
<protein>
    <submittedName>
        <fullName evidence="9">S8 family peptidase</fullName>
    </submittedName>
</protein>
<dbReference type="PROSITE" id="PS51892">
    <property type="entry name" value="SUBTILASE"/>
    <property type="match status" value="1"/>
</dbReference>
<dbReference type="RefSeq" id="WP_331849109.1">
    <property type="nucleotide sequence ID" value="NZ_JAZHPZ010000021.1"/>
</dbReference>
<comment type="similarity">
    <text evidence="1 6">Belongs to the peptidase S8 family.</text>
</comment>
<dbReference type="PROSITE" id="PS00137">
    <property type="entry name" value="SUBTILASE_HIS"/>
    <property type="match status" value="1"/>
</dbReference>
<dbReference type="Pfam" id="PF00082">
    <property type="entry name" value="Peptidase_S8"/>
    <property type="match status" value="1"/>
</dbReference>
<evidence type="ECO:0000256" key="5">
    <source>
        <dbReference type="ARBA" id="ARBA00022825"/>
    </source>
</evidence>
<feature type="active site" description="Charge relay system" evidence="6">
    <location>
        <position position="317"/>
    </location>
</feature>
<dbReference type="PRINTS" id="PR00723">
    <property type="entry name" value="SUBTILISIN"/>
</dbReference>
<evidence type="ECO:0000259" key="8">
    <source>
        <dbReference type="Pfam" id="PF00082"/>
    </source>
</evidence>
<dbReference type="InterPro" id="IPR015500">
    <property type="entry name" value="Peptidase_S8_subtilisin-rel"/>
</dbReference>
<dbReference type="EMBL" id="JAZHPZ010000021">
    <property type="protein sequence ID" value="MEF2968996.1"/>
    <property type="molecule type" value="Genomic_DNA"/>
</dbReference>
<organism evidence="9 10">
    <name type="scientific">Paenibacillus haidiansis</name>
    <dbReference type="NCBI Taxonomy" id="1574488"/>
    <lineage>
        <taxon>Bacteria</taxon>
        <taxon>Bacillati</taxon>
        <taxon>Bacillota</taxon>
        <taxon>Bacilli</taxon>
        <taxon>Bacillales</taxon>
        <taxon>Paenibacillaceae</taxon>
        <taxon>Paenibacillus</taxon>
    </lineage>
</organism>
<proteinExistence type="inferred from homology"/>
<reference evidence="9 10" key="1">
    <citation type="submission" date="2024-02" db="EMBL/GenBank/DDBJ databases">
        <title>A nitrogen-fixing paenibacillus bacterium.</title>
        <authorList>
            <person name="Zhang W.L."/>
            <person name="Chen S.F."/>
        </authorList>
    </citation>
    <scope>NUCLEOTIDE SEQUENCE [LARGE SCALE GENOMIC DNA]</scope>
    <source>
        <strain evidence="9 10">M1</strain>
    </source>
</reference>
<keyword evidence="5 6" id="KW-0720">Serine protease</keyword>
<feature type="domain" description="Peptidase S8/S53" evidence="8">
    <location>
        <begin position="121"/>
        <end position="365"/>
    </location>
</feature>
<dbReference type="Gene3D" id="3.40.50.200">
    <property type="entry name" value="Peptidase S8/S53 domain"/>
    <property type="match status" value="1"/>
</dbReference>
<keyword evidence="4 6" id="KW-0378">Hydrolase</keyword>
<accession>A0ABU7VZ79</accession>
<dbReference type="SUPFAM" id="SSF52743">
    <property type="entry name" value="Subtilisin-like"/>
    <property type="match status" value="1"/>
</dbReference>
<dbReference type="InterPro" id="IPR000209">
    <property type="entry name" value="Peptidase_S8/S53_dom"/>
</dbReference>
<name>A0ABU7VZ79_9BACL</name>
<evidence type="ECO:0000256" key="1">
    <source>
        <dbReference type="ARBA" id="ARBA00011073"/>
    </source>
</evidence>
<dbReference type="InterPro" id="IPR022398">
    <property type="entry name" value="Peptidase_S8_His-AS"/>
</dbReference>
<feature type="region of interest" description="Disordered" evidence="7">
    <location>
        <begin position="348"/>
        <end position="388"/>
    </location>
</feature>
<keyword evidence="3" id="KW-0479">Metal-binding</keyword>
<dbReference type="PANTHER" id="PTHR43806:SF11">
    <property type="entry name" value="CEREVISIN-RELATED"/>
    <property type="match status" value="1"/>
</dbReference>
<evidence type="ECO:0000313" key="10">
    <source>
        <dbReference type="Proteomes" id="UP001306950"/>
    </source>
</evidence>
<evidence type="ECO:0000256" key="2">
    <source>
        <dbReference type="ARBA" id="ARBA00022670"/>
    </source>
</evidence>
<dbReference type="InterPro" id="IPR034202">
    <property type="entry name" value="Subtilisin_Carlsberg-like"/>
</dbReference>
<gene>
    <name evidence="9" type="ORF">V3851_24730</name>
</gene>
<evidence type="ECO:0000256" key="4">
    <source>
        <dbReference type="ARBA" id="ARBA00022801"/>
    </source>
</evidence>